<proteinExistence type="inferred from homology"/>
<dbReference type="GO" id="GO:0051537">
    <property type="term" value="F:2 iron, 2 sulfur cluster binding"/>
    <property type="evidence" value="ECO:0007669"/>
    <property type="project" value="UniProtKB-KW"/>
</dbReference>
<dbReference type="InterPro" id="IPR001663">
    <property type="entry name" value="Rng_hydr_dOase-A"/>
</dbReference>
<dbReference type="Pfam" id="PF00848">
    <property type="entry name" value="Ring_hydroxyl_A"/>
    <property type="match status" value="1"/>
</dbReference>
<dbReference type="CDD" id="cd03469">
    <property type="entry name" value="Rieske_RO_Alpha_N"/>
    <property type="match status" value="1"/>
</dbReference>
<keyword evidence="2" id="KW-0001">2Fe-2S</keyword>
<protein>
    <recommendedName>
        <fullName evidence="7">Rieske domain-containing protein</fullName>
    </recommendedName>
</protein>
<dbReference type="OrthoDB" id="9794779at2"/>
<keyword evidence="9" id="KW-1185">Reference proteome</keyword>
<comment type="similarity">
    <text evidence="1">Belongs to the bacterial ring-hydroxylating dioxygenase alpha subunit family.</text>
</comment>
<dbReference type="Gene3D" id="3.90.380.10">
    <property type="entry name" value="Naphthalene 1,2-dioxygenase Alpha Subunit, Chain A, domain 1"/>
    <property type="match status" value="1"/>
</dbReference>
<dbReference type="InterPro" id="IPR017941">
    <property type="entry name" value="Rieske_2Fe-2S"/>
</dbReference>
<dbReference type="InParanoid" id="A0A1B1YUU9"/>
<dbReference type="InterPro" id="IPR036922">
    <property type="entry name" value="Rieske_2Fe-2S_sf"/>
</dbReference>
<evidence type="ECO:0000256" key="2">
    <source>
        <dbReference type="ARBA" id="ARBA00022714"/>
    </source>
</evidence>
<reference evidence="9" key="1">
    <citation type="submission" date="2016-03" db="EMBL/GenBank/DDBJ databases">
        <title>Complete genome sequence of Solimmundus cernigliae, representing a novel lineage of polycyclic aromatic hydrocarbon degraders within the Gammaproteobacteria.</title>
        <authorList>
            <person name="Singleton D.R."/>
            <person name="Dickey A.N."/>
            <person name="Scholl E.H."/>
            <person name="Wright F.A."/>
            <person name="Aitken M.D."/>
        </authorList>
    </citation>
    <scope>NUCLEOTIDE SEQUENCE [LARGE SCALE GENOMIC DNA]</scope>
    <source>
        <strain evidence="9">TR3.2</strain>
    </source>
</reference>
<keyword evidence="6" id="KW-0411">Iron-sulfur</keyword>
<evidence type="ECO:0000313" key="8">
    <source>
        <dbReference type="EMBL" id="ANX04393.1"/>
    </source>
</evidence>
<evidence type="ECO:0000256" key="4">
    <source>
        <dbReference type="ARBA" id="ARBA00023002"/>
    </source>
</evidence>
<sequence>MKPNDTLPASLPRWPAAFNQVPKWAFEDADVFALEHERIFRGPVWHPVAHDAELPKPGDYKTVTVGRTPLLIIRGDDGVVRAFHNACTHRSTRLAMAFRGHSGDIECPYHRWVFDTRGQLRSCPGEAEFPPDFKRADYNLAEPRTGTYMGLLFVSLHASPPPLMDWMGHMAEPVRDALGGDGRLTLLGYQKVRYQSNWKVYIDNDAFHAPLLHAAFRILRWQGGSGRQSRLPAGHMMILSEVAAQPSDGGLLRDPSVIGYQGGAAPRNKAAAQAAGSSLLAFWPLTAIANHLDIFNIRYANPVGLDQVEVHYAYFAHADDDADMVRHRLRQSSNMIGPSGFVSLEDATVFLRIQQALDTDPSTTFFLKGYREGADLTETKQNDEAPNALWWEHYRQLMGFVREEA</sequence>
<dbReference type="STRING" id="1810504.PG2T_09520"/>
<dbReference type="GO" id="GO:0016491">
    <property type="term" value="F:oxidoreductase activity"/>
    <property type="evidence" value="ECO:0007669"/>
    <property type="project" value="UniProtKB-KW"/>
</dbReference>
<dbReference type="PANTHER" id="PTHR43756">
    <property type="entry name" value="CHOLINE MONOOXYGENASE, CHLOROPLASTIC"/>
    <property type="match status" value="1"/>
</dbReference>
<dbReference type="SUPFAM" id="SSF50022">
    <property type="entry name" value="ISP domain"/>
    <property type="match status" value="1"/>
</dbReference>
<dbReference type="Proteomes" id="UP000092952">
    <property type="component" value="Chromosome"/>
</dbReference>
<dbReference type="PROSITE" id="PS51296">
    <property type="entry name" value="RIESKE"/>
    <property type="match status" value="1"/>
</dbReference>
<evidence type="ECO:0000256" key="3">
    <source>
        <dbReference type="ARBA" id="ARBA00022723"/>
    </source>
</evidence>
<keyword evidence="4" id="KW-0560">Oxidoreductase</keyword>
<accession>A0A1B1YUU9</accession>
<evidence type="ECO:0000313" key="9">
    <source>
        <dbReference type="Proteomes" id="UP000092952"/>
    </source>
</evidence>
<dbReference type="Gene3D" id="2.102.10.10">
    <property type="entry name" value="Rieske [2Fe-2S] iron-sulphur domain"/>
    <property type="match status" value="1"/>
</dbReference>
<evidence type="ECO:0000256" key="5">
    <source>
        <dbReference type="ARBA" id="ARBA00023004"/>
    </source>
</evidence>
<dbReference type="PANTHER" id="PTHR43756:SF1">
    <property type="entry name" value="3-PHENYLPROPIONATE_CINNAMIC ACID DIOXYGENASE SUBUNIT ALPHA"/>
    <property type="match status" value="1"/>
</dbReference>
<dbReference type="RefSeq" id="WP_068804539.1">
    <property type="nucleotide sequence ID" value="NZ_CP014671.1"/>
</dbReference>
<dbReference type="SUPFAM" id="SSF55961">
    <property type="entry name" value="Bet v1-like"/>
    <property type="match status" value="1"/>
</dbReference>
<dbReference type="InterPro" id="IPR015879">
    <property type="entry name" value="Ring_hydroxy_dOase_asu_C_dom"/>
</dbReference>
<gene>
    <name evidence="8" type="ORF">PG2T_09520</name>
</gene>
<dbReference type="EMBL" id="CP014671">
    <property type="protein sequence ID" value="ANX04393.1"/>
    <property type="molecule type" value="Genomic_DNA"/>
</dbReference>
<keyword evidence="3" id="KW-0479">Metal-binding</keyword>
<evidence type="ECO:0000256" key="6">
    <source>
        <dbReference type="ARBA" id="ARBA00023014"/>
    </source>
</evidence>
<evidence type="ECO:0000259" key="7">
    <source>
        <dbReference type="PROSITE" id="PS51296"/>
    </source>
</evidence>
<feature type="domain" description="Rieske" evidence="7">
    <location>
        <begin position="45"/>
        <end position="154"/>
    </location>
</feature>
<evidence type="ECO:0000256" key="1">
    <source>
        <dbReference type="ARBA" id="ARBA00008751"/>
    </source>
</evidence>
<dbReference type="Pfam" id="PF00355">
    <property type="entry name" value="Rieske"/>
    <property type="match status" value="1"/>
</dbReference>
<dbReference type="PRINTS" id="PR00090">
    <property type="entry name" value="RNGDIOXGNASE"/>
</dbReference>
<name>A0A1B1YUU9_9GAMM</name>
<dbReference type="AlphaFoldDB" id="A0A1B1YUU9"/>
<organism evidence="8 9">
    <name type="scientific">Immundisolibacter cernigliae</name>
    <dbReference type="NCBI Taxonomy" id="1810504"/>
    <lineage>
        <taxon>Bacteria</taxon>
        <taxon>Pseudomonadati</taxon>
        <taxon>Pseudomonadota</taxon>
        <taxon>Gammaproteobacteria</taxon>
        <taxon>Immundisolibacterales</taxon>
        <taxon>Immundisolibacteraceae</taxon>
        <taxon>Immundisolibacter</taxon>
    </lineage>
</organism>
<keyword evidence="5" id="KW-0408">Iron</keyword>
<dbReference type="GO" id="GO:0005506">
    <property type="term" value="F:iron ion binding"/>
    <property type="evidence" value="ECO:0007669"/>
    <property type="project" value="InterPro"/>
</dbReference>
<dbReference type="KEGG" id="gbi:PG2T_09520"/>